<organism evidence="1 2">
    <name type="scientific">Rhamnusium bicolor</name>
    <dbReference type="NCBI Taxonomy" id="1586634"/>
    <lineage>
        <taxon>Eukaryota</taxon>
        <taxon>Metazoa</taxon>
        <taxon>Ecdysozoa</taxon>
        <taxon>Arthropoda</taxon>
        <taxon>Hexapoda</taxon>
        <taxon>Insecta</taxon>
        <taxon>Pterygota</taxon>
        <taxon>Neoptera</taxon>
        <taxon>Endopterygota</taxon>
        <taxon>Coleoptera</taxon>
        <taxon>Polyphaga</taxon>
        <taxon>Cucujiformia</taxon>
        <taxon>Chrysomeloidea</taxon>
        <taxon>Cerambycidae</taxon>
        <taxon>Lepturinae</taxon>
        <taxon>Rhagiini</taxon>
        <taxon>Rhamnusium</taxon>
    </lineage>
</organism>
<dbReference type="Proteomes" id="UP001162156">
    <property type="component" value="Unassembled WGS sequence"/>
</dbReference>
<gene>
    <name evidence="1" type="ORF">NQ314_005240</name>
</gene>
<comment type="caution">
    <text evidence="1">The sequence shown here is derived from an EMBL/GenBank/DDBJ whole genome shotgun (WGS) entry which is preliminary data.</text>
</comment>
<evidence type="ECO:0000313" key="2">
    <source>
        <dbReference type="Proteomes" id="UP001162156"/>
    </source>
</evidence>
<dbReference type="EMBL" id="JANEYF010001458">
    <property type="protein sequence ID" value="KAJ8963981.1"/>
    <property type="molecule type" value="Genomic_DNA"/>
</dbReference>
<name>A0AAV8ZKB9_9CUCU</name>
<sequence>MGSRNTRIESRYLLYITAQNHYHPKNCPGLRSTKKNTTPILMCCRYPYLYYGNVVVVKILVEFL</sequence>
<keyword evidence="2" id="KW-1185">Reference proteome</keyword>
<accession>A0AAV8ZKB9</accession>
<dbReference type="AlphaFoldDB" id="A0AAV8ZKB9"/>
<evidence type="ECO:0000313" key="1">
    <source>
        <dbReference type="EMBL" id="KAJ8963981.1"/>
    </source>
</evidence>
<reference evidence="1" key="1">
    <citation type="journal article" date="2023" name="Insect Mol. Biol.">
        <title>Genome sequencing provides insights into the evolution of gene families encoding plant cell wall-degrading enzymes in longhorned beetles.</title>
        <authorList>
            <person name="Shin N.R."/>
            <person name="Okamura Y."/>
            <person name="Kirsch R."/>
            <person name="Pauchet Y."/>
        </authorList>
    </citation>
    <scope>NUCLEOTIDE SEQUENCE</scope>
    <source>
        <strain evidence="1">RBIC_L_NR</strain>
    </source>
</reference>
<proteinExistence type="predicted"/>
<protein>
    <submittedName>
        <fullName evidence="1">Uncharacterized protein</fullName>
    </submittedName>
</protein>